<proteinExistence type="predicted"/>
<evidence type="ECO:0008006" key="3">
    <source>
        <dbReference type="Google" id="ProtNLM"/>
    </source>
</evidence>
<keyword evidence="2" id="KW-1185">Reference proteome</keyword>
<name>A0ABP7P7A0_9SPHI</name>
<dbReference type="EMBL" id="BAAAZC010000004">
    <property type="protein sequence ID" value="GAA3960364.1"/>
    <property type="molecule type" value="Genomic_DNA"/>
</dbReference>
<protein>
    <recommendedName>
        <fullName evidence="3">Acetolactate synthase</fullName>
    </recommendedName>
</protein>
<organism evidence="1 2">
    <name type="scientific">Mucilaginibacter dorajii</name>
    <dbReference type="NCBI Taxonomy" id="692994"/>
    <lineage>
        <taxon>Bacteria</taxon>
        <taxon>Pseudomonadati</taxon>
        <taxon>Bacteroidota</taxon>
        <taxon>Sphingobacteriia</taxon>
        <taxon>Sphingobacteriales</taxon>
        <taxon>Sphingobacteriaceae</taxon>
        <taxon>Mucilaginibacter</taxon>
    </lineage>
</organism>
<reference evidence="2" key="1">
    <citation type="journal article" date="2019" name="Int. J. Syst. Evol. Microbiol.">
        <title>The Global Catalogue of Microorganisms (GCM) 10K type strain sequencing project: providing services to taxonomists for standard genome sequencing and annotation.</title>
        <authorList>
            <consortium name="The Broad Institute Genomics Platform"/>
            <consortium name="The Broad Institute Genome Sequencing Center for Infectious Disease"/>
            <person name="Wu L."/>
            <person name="Ma J."/>
        </authorList>
    </citation>
    <scope>NUCLEOTIDE SEQUENCE [LARGE SCALE GENOMIC DNA]</scope>
    <source>
        <strain evidence="2">JCM 16601</strain>
    </source>
</reference>
<dbReference type="InterPro" id="IPR045865">
    <property type="entry name" value="ACT-like_dom_sf"/>
</dbReference>
<gene>
    <name evidence="1" type="ORF">GCM10022210_05080</name>
</gene>
<evidence type="ECO:0000313" key="1">
    <source>
        <dbReference type="EMBL" id="GAA3960364.1"/>
    </source>
</evidence>
<dbReference type="Gene3D" id="3.30.70.260">
    <property type="match status" value="1"/>
</dbReference>
<dbReference type="Proteomes" id="UP001500742">
    <property type="component" value="Unassembled WGS sequence"/>
</dbReference>
<sequence length="174" mass="19737">MKKATNNLFKKYIIAVYADDKKGLLNQLLMIINRKSYEVCSLNVSRTDMHDVVLIAMEVMLPPADVYFITQKMNNIIEVYKTISHPVEEKQLLRIGQYKIAKDHLSSVAHGLHRYGASITEILDDSFIIQRTGTAYDLNELLNHLDGEHLLSYCSSPLVSGQSLISIDEYFVSA</sequence>
<dbReference type="RefSeq" id="WP_259090893.1">
    <property type="nucleotide sequence ID" value="NZ_BAAAZC010000004.1"/>
</dbReference>
<evidence type="ECO:0000313" key="2">
    <source>
        <dbReference type="Proteomes" id="UP001500742"/>
    </source>
</evidence>
<dbReference type="SUPFAM" id="SSF55021">
    <property type="entry name" value="ACT-like"/>
    <property type="match status" value="1"/>
</dbReference>
<accession>A0ABP7P7A0</accession>
<comment type="caution">
    <text evidence="1">The sequence shown here is derived from an EMBL/GenBank/DDBJ whole genome shotgun (WGS) entry which is preliminary data.</text>
</comment>